<dbReference type="EMBL" id="JBHSFW010000001">
    <property type="protein sequence ID" value="MFC4618487.1"/>
    <property type="molecule type" value="Genomic_DNA"/>
</dbReference>
<keyword evidence="8 9" id="KW-0472">Membrane</keyword>
<dbReference type="InterPro" id="IPR014756">
    <property type="entry name" value="Ig_E-set"/>
</dbReference>
<evidence type="ECO:0000256" key="7">
    <source>
        <dbReference type="ARBA" id="ARBA00023008"/>
    </source>
</evidence>
<feature type="transmembrane region" description="Helical" evidence="9">
    <location>
        <begin position="314"/>
        <end position="333"/>
    </location>
</feature>
<evidence type="ECO:0000256" key="3">
    <source>
        <dbReference type="ARBA" id="ARBA00022692"/>
    </source>
</evidence>
<feature type="transmembrane region" description="Helical" evidence="9">
    <location>
        <begin position="219"/>
        <end position="238"/>
    </location>
</feature>
<accession>A0ABV9GJL5</accession>
<sequence>MAKKIISLIVLILFFVLPGFADAHAILTEANPPPDAHLQKAPKDIKLTFNERLQNELYYIKVYDSDGKQVIGHKTQLSPDHTGISLKLPVLKDGTYTVSYHIISADGHPIDQSYLFSVGEAERSGSSGQTTAAGHGGHGGMQQALLYGAYYLIFLTTVGWVLFGVISPKRLIPGKRRWLRDLGYFFALICFLVGFAKAYDALNGIGLHQFGAFLFQTETGATAGLRFLLALMVPFVIGRWRILDAIWLLAIVAVEAVDGHALLFHPAAVSVIIDGIHLLMAAFWVGGLFYIALHWKRQKDQLIQSFLPYFSDGAFISIVGLAITGLISTVLLLPDPTEMLHSNWGRLLIIKVMLVLLVVIAAGLMRRYLGSKRLRRFIQGFKIDFILMIMILLVVGILTETSPFPQNEPLTWRAKSDGFQISTTITPNNPGAINTFRVELSSHNHQVQNVRLILNNEDGKTIGPLDVPLQKIGNETRRDKRVYQATGKYLMFPGNWKIDLYIMDEHDNEYVLSHKETVYRVGQP</sequence>
<feature type="transmembrane region" description="Helical" evidence="9">
    <location>
        <begin position="345"/>
        <end position="365"/>
    </location>
</feature>
<feature type="transmembrane region" description="Helical" evidence="9">
    <location>
        <begin position="245"/>
        <end position="265"/>
    </location>
</feature>
<evidence type="ECO:0000256" key="8">
    <source>
        <dbReference type="ARBA" id="ARBA00023136"/>
    </source>
</evidence>
<keyword evidence="14" id="KW-1185">Reference proteome</keyword>
<feature type="transmembrane region" description="Helical" evidence="9">
    <location>
        <begin position="377"/>
        <end position="398"/>
    </location>
</feature>
<keyword evidence="6 9" id="KW-1133">Transmembrane helix</keyword>
<evidence type="ECO:0000256" key="5">
    <source>
        <dbReference type="ARBA" id="ARBA00022729"/>
    </source>
</evidence>
<keyword evidence="2" id="KW-1003">Cell membrane</keyword>
<feature type="chain" id="PRO_5045456436" evidence="10">
    <location>
        <begin position="24"/>
        <end position="524"/>
    </location>
</feature>
<dbReference type="Pfam" id="PF05425">
    <property type="entry name" value="CopD"/>
    <property type="match status" value="1"/>
</dbReference>
<keyword evidence="3 9" id="KW-0812">Transmembrane</keyword>
<dbReference type="Pfam" id="PF04234">
    <property type="entry name" value="CopC"/>
    <property type="match status" value="1"/>
</dbReference>
<evidence type="ECO:0000256" key="4">
    <source>
        <dbReference type="ARBA" id="ARBA00022723"/>
    </source>
</evidence>
<evidence type="ECO:0000256" key="1">
    <source>
        <dbReference type="ARBA" id="ARBA00004651"/>
    </source>
</evidence>
<feature type="domain" description="CopC" evidence="11">
    <location>
        <begin position="24"/>
        <end position="118"/>
    </location>
</feature>
<dbReference type="InterPro" id="IPR032694">
    <property type="entry name" value="CopC/D"/>
</dbReference>
<dbReference type="PANTHER" id="PTHR34820:SF4">
    <property type="entry name" value="INNER MEMBRANE PROTEIN YEBZ"/>
    <property type="match status" value="1"/>
</dbReference>
<feature type="domain" description="Copper resistance protein D" evidence="12">
    <location>
        <begin position="306"/>
        <end position="398"/>
    </location>
</feature>
<feature type="transmembrane region" description="Helical" evidence="9">
    <location>
        <begin position="271"/>
        <end position="293"/>
    </location>
</feature>
<evidence type="ECO:0000256" key="6">
    <source>
        <dbReference type="ARBA" id="ARBA00022989"/>
    </source>
</evidence>
<dbReference type="InterPro" id="IPR007348">
    <property type="entry name" value="CopC_dom"/>
</dbReference>
<name>A0ABV9GJL5_9BACL</name>
<dbReference type="InterPro" id="IPR014755">
    <property type="entry name" value="Cu-Rt/internalin_Ig-like"/>
</dbReference>
<dbReference type="RefSeq" id="WP_376845469.1">
    <property type="nucleotide sequence ID" value="NZ_JBHSFW010000001.1"/>
</dbReference>
<evidence type="ECO:0000313" key="13">
    <source>
        <dbReference type="EMBL" id="MFC4618487.1"/>
    </source>
</evidence>
<protein>
    <submittedName>
        <fullName evidence="13">Copper resistance CopC/CopD family protein</fullName>
    </submittedName>
</protein>
<evidence type="ECO:0000256" key="9">
    <source>
        <dbReference type="SAM" id="Phobius"/>
    </source>
</evidence>
<comment type="subcellular location">
    <subcellularLocation>
        <location evidence="1">Cell membrane</location>
        <topology evidence="1">Multi-pass membrane protein</topology>
    </subcellularLocation>
</comment>
<dbReference type="PANTHER" id="PTHR34820">
    <property type="entry name" value="INNER MEMBRANE PROTEIN YEBZ"/>
    <property type="match status" value="1"/>
</dbReference>
<feature type="signal peptide" evidence="10">
    <location>
        <begin position="1"/>
        <end position="23"/>
    </location>
</feature>
<evidence type="ECO:0000259" key="12">
    <source>
        <dbReference type="Pfam" id="PF05425"/>
    </source>
</evidence>
<gene>
    <name evidence="13" type="ORF">ACFO4N_07035</name>
</gene>
<feature type="transmembrane region" description="Helical" evidence="9">
    <location>
        <begin position="144"/>
        <end position="166"/>
    </location>
</feature>
<dbReference type="Proteomes" id="UP001596022">
    <property type="component" value="Unassembled WGS sequence"/>
</dbReference>
<keyword evidence="4" id="KW-0479">Metal-binding</keyword>
<comment type="caution">
    <text evidence="13">The sequence shown here is derived from an EMBL/GenBank/DDBJ whole genome shotgun (WGS) entry which is preliminary data.</text>
</comment>
<dbReference type="Gene3D" id="2.60.40.1220">
    <property type="match status" value="1"/>
</dbReference>
<evidence type="ECO:0000313" key="14">
    <source>
        <dbReference type="Proteomes" id="UP001596022"/>
    </source>
</evidence>
<evidence type="ECO:0000256" key="10">
    <source>
        <dbReference type="SAM" id="SignalP"/>
    </source>
</evidence>
<keyword evidence="5 10" id="KW-0732">Signal</keyword>
<proteinExistence type="predicted"/>
<evidence type="ECO:0000259" key="11">
    <source>
        <dbReference type="Pfam" id="PF04234"/>
    </source>
</evidence>
<dbReference type="SUPFAM" id="SSF81296">
    <property type="entry name" value="E set domains"/>
    <property type="match status" value="1"/>
</dbReference>
<keyword evidence="7" id="KW-0186">Copper</keyword>
<evidence type="ECO:0000256" key="2">
    <source>
        <dbReference type="ARBA" id="ARBA00022475"/>
    </source>
</evidence>
<organism evidence="13 14">
    <name type="scientific">Camelliibacillus cellulosilyticus</name>
    <dbReference type="NCBI Taxonomy" id="2174486"/>
    <lineage>
        <taxon>Bacteria</taxon>
        <taxon>Bacillati</taxon>
        <taxon>Bacillota</taxon>
        <taxon>Bacilli</taxon>
        <taxon>Bacillales</taxon>
        <taxon>Sporolactobacillaceae</taxon>
        <taxon>Camelliibacillus</taxon>
    </lineage>
</organism>
<dbReference type="InterPro" id="IPR008457">
    <property type="entry name" value="Cu-R_CopD_dom"/>
</dbReference>
<reference evidence="14" key="1">
    <citation type="journal article" date="2019" name="Int. J. Syst. Evol. Microbiol.">
        <title>The Global Catalogue of Microorganisms (GCM) 10K type strain sequencing project: providing services to taxonomists for standard genome sequencing and annotation.</title>
        <authorList>
            <consortium name="The Broad Institute Genomics Platform"/>
            <consortium name="The Broad Institute Genome Sequencing Center for Infectious Disease"/>
            <person name="Wu L."/>
            <person name="Ma J."/>
        </authorList>
    </citation>
    <scope>NUCLEOTIDE SEQUENCE [LARGE SCALE GENOMIC DNA]</scope>
    <source>
        <strain evidence="14">CGMCC 1.16306</strain>
    </source>
</reference>
<feature type="transmembrane region" description="Helical" evidence="9">
    <location>
        <begin position="178"/>
        <end position="199"/>
    </location>
</feature>